<dbReference type="Pfam" id="PF13577">
    <property type="entry name" value="SnoaL_4"/>
    <property type="match status" value="1"/>
</dbReference>
<dbReference type="InterPro" id="IPR037401">
    <property type="entry name" value="SnoaL-like"/>
</dbReference>
<dbReference type="InterPro" id="IPR032710">
    <property type="entry name" value="NTF2-like_dom_sf"/>
</dbReference>
<dbReference type="RefSeq" id="WP_387406361.1">
    <property type="nucleotide sequence ID" value="NZ_JBIAQY010000018.1"/>
</dbReference>
<sequence>MDHAELIAREKVRDLVAAYAHSGDRMRLAELAGCFAEDGILEVKGRPPAVGRAAIIEMLSAAPDRGAESTAPRIIRHFVTNLRFDSIAPGRIETSSYFVVLTADGPDHWGRYRDILVEAGERWLFAHRLVAVDAAVPGGWFAGRQPARP</sequence>
<organism evidence="2 3">
    <name type="scientific">Nocardia jiangxiensis</name>
    <dbReference type="NCBI Taxonomy" id="282685"/>
    <lineage>
        <taxon>Bacteria</taxon>
        <taxon>Bacillati</taxon>
        <taxon>Actinomycetota</taxon>
        <taxon>Actinomycetes</taxon>
        <taxon>Mycobacteriales</taxon>
        <taxon>Nocardiaceae</taxon>
        <taxon>Nocardia</taxon>
    </lineage>
</organism>
<dbReference type="SUPFAM" id="SSF54427">
    <property type="entry name" value="NTF2-like"/>
    <property type="match status" value="1"/>
</dbReference>
<protein>
    <submittedName>
        <fullName evidence="2">Nuclear transport factor 2 family protein</fullName>
    </submittedName>
</protein>
<reference evidence="2 3" key="1">
    <citation type="submission" date="2024-10" db="EMBL/GenBank/DDBJ databases">
        <title>The Natural Products Discovery Center: Release of the First 8490 Sequenced Strains for Exploring Actinobacteria Biosynthetic Diversity.</title>
        <authorList>
            <person name="Kalkreuter E."/>
            <person name="Kautsar S.A."/>
            <person name="Yang D."/>
            <person name="Bader C.D."/>
            <person name="Teijaro C.N."/>
            <person name="Fluegel L."/>
            <person name="Davis C.M."/>
            <person name="Simpson J.R."/>
            <person name="Lauterbach L."/>
            <person name="Steele A.D."/>
            <person name="Gui C."/>
            <person name="Meng S."/>
            <person name="Li G."/>
            <person name="Viehrig K."/>
            <person name="Ye F."/>
            <person name="Su P."/>
            <person name="Kiefer A.F."/>
            <person name="Nichols A."/>
            <person name="Cepeda A.J."/>
            <person name="Yan W."/>
            <person name="Fan B."/>
            <person name="Jiang Y."/>
            <person name="Adhikari A."/>
            <person name="Zheng C.-J."/>
            <person name="Schuster L."/>
            <person name="Cowan T.M."/>
            <person name="Smanski M.J."/>
            <person name="Chevrette M.G."/>
            <person name="De Carvalho L.P.S."/>
            <person name="Shen B."/>
        </authorList>
    </citation>
    <scope>NUCLEOTIDE SEQUENCE [LARGE SCALE GENOMIC DNA]</scope>
    <source>
        <strain evidence="2 3">NPDC002593</strain>
    </source>
</reference>
<evidence type="ECO:0000313" key="3">
    <source>
        <dbReference type="Proteomes" id="UP001601992"/>
    </source>
</evidence>
<keyword evidence="3" id="KW-1185">Reference proteome</keyword>
<dbReference type="Proteomes" id="UP001601992">
    <property type="component" value="Unassembled WGS sequence"/>
</dbReference>
<dbReference type="CDD" id="cd00531">
    <property type="entry name" value="NTF2_like"/>
    <property type="match status" value="1"/>
</dbReference>
<accession>A0ABW6SDU0</accession>
<proteinExistence type="predicted"/>
<name>A0ABW6SDU0_9NOCA</name>
<feature type="domain" description="SnoaL-like" evidence="1">
    <location>
        <begin position="5"/>
        <end position="128"/>
    </location>
</feature>
<gene>
    <name evidence="2" type="ORF">ACFYXQ_36805</name>
</gene>
<evidence type="ECO:0000313" key="2">
    <source>
        <dbReference type="EMBL" id="MFF3573336.1"/>
    </source>
</evidence>
<comment type="caution">
    <text evidence="2">The sequence shown here is derived from an EMBL/GenBank/DDBJ whole genome shotgun (WGS) entry which is preliminary data.</text>
</comment>
<dbReference type="Gene3D" id="3.10.450.50">
    <property type="match status" value="1"/>
</dbReference>
<dbReference type="EMBL" id="JBIAQY010000018">
    <property type="protein sequence ID" value="MFF3573336.1"/>
    <property type="molecule type" value="Genomic_DNA"/>
</dbReference>
<evidence type="ECO:0000259" key="1">
    <source>
        <dbReference type="Pfam" id="PF13577"/>
    </source>
</evidence>